<name>A0A1I4CZQ7_9RHOB</name>
<evidence type="ECO:0000313" key="3">
    <source>
        <dbReference type="Proteomes" id="UP000199550"/>
    </source>
</evidence>
<dbReference type="Gene3D" id="3.10.620.30">
    <property type="match status" value="1"/>
</dbReference>
<accession>A0A1I4CZQ7</accession>
<feature type="domain" description="Transglutaminase-like" evidence="1">
    <location>
        <begin position="176"/>
        <end position="247"/>
    </location>
</feature>
<reference evidence="3" key="1">
    <citation type="submission" date="2016-10" db="EMBL/GenBank/DDBJ databases">
        <authorList>
            <person name="Varghese N."/>
            <person name="Submissions S."/>
        </authorList>
    </citation>
    <scope>NUCLEOTIDE SEQUENCE [LARGE SCALE GENOMIC DNA]</scope>
    <source>
        <strain evidence="3">DSM 16199</strain>
    </source>
</reference>
<dbReference type="SUPFAM" id="SSF54001">
    <property type="entry name" value="Cysteine proteinases"/>
    <property type="match status" value="1"/>
</dbReference>
<dbReference type="SMART" id="SM00460">
    <property type="entry name" value="TGc"/>
    <property type="match status" value="1"/>
</dbReference>
<evidence type="ECO:0000259" key="1">
    <source>
        <dbReference type="SMART" id="SM00460"/>
    </source>
</evidence>
<dbReference type="InterPro" id="IPR038765">
    <property type="entry name" value="Papain-like_cys_pep_sf"/>
</dbReference>
<proteinExistence type="predicted"/>
<keyword evidence="3" id="KW-1185">Reference proteome</keyword>
<dbReference type="AlphaFoldDB" id="A0A1I4CZQ7"/>
<dbReference type="RefSeq" id="WP_090185478.1">
    <property type="nucleotide sequence ID" value="NZ_FOTF01000003.1"/>
</dbReference>
<dbReference type="PANTHER" id="PTHR33490:SF7">
    <property type="entry name" value="BLR2979 PROTEIN"/>
    <property type="match status" value="1"/>
</dbReference>
<dbReference type="Pfam" id="PF08379">
    <property type="entry name" value="Bact_transglu_N"/>
    <property type="match status" value="1"/>
</dbReference>
<dbReference type="InterPro" id="IPR013589">
    <property type="entry name" value="Bac_transglu_N"/>
</dbReference>
<dbReference type="PANTHER" id="PTHR33490">
    <property type="entry name" value="BLR5614 PROTEIN-RELATED"/>
    <property type="match status" value="1"/>
</dbReference>
<dbReference type="GO" id="GO:0008233">
    <property type="term" value="F:peptidase activity"/>
    <property type="evidence" value="ECO:0007669"/>
    <property type="project" value="UniProtKB-KW"/>
</dbReference>
<dbReference type="STRING" id="195913.SAMN04488004_10347"/>
<sequence>MIYDIRLTIATDYAGFASAGRHLVCVMPRDLGGEQRLIAGLLNLHPAPAHRHDRVDFFGNAVVEFAINAPHQGVEVSVQARIEKTAPSAAPAPSLPLSALANAVARCRDMGPDSPVHFTAASPRVPLDASMTRFAAAHITSDMTTAQAIIAVGRALHGLMRFDPSATTVDTPASEAFAKRHGVCQDFSHIMIACLRGIGIPAGYVSGYLRTQPPQGMPRLEGADAMHAWVRAWCGPNAGWLAFDPTNDRVADQSHIIVAHGRDYADVSPIRGILRGSGGQKSRQSVDVIPLGET</sequence>
<dbReference type="OrthoDB" id="9804023at2"/>
<evidence type="ECO:0000313" key="2">
    <source>
        <dbReference type="EMBL" id="SFK85426.1"/>
    </source>
</evidence>
<organism evidence="2 3">
    <name type="scientific">Loktanella salsilacus</name>
    <dbReference type="NCBI Taxonomy" id="195913"/>
    <lineage>
        <taxon>Bacteria</taxon>
        <taxon>Pseudomonadati</taxon>
        <taxon>Pseudomonadota</taxon>
        <taxon>Alphaproteobacteria</taxon>
        <taxon>Rhodobacterales</taxon>
        <taxon>Roseobacteraceae</taxon>
        <taxon>Loktanella</taxon>
    </lineage>
</organism>
<gene>
    <name evidence="2" type="ORF">SAMN04488004_10347</name>
</gene>
<dbReference type="Pfam" id="PF01841">
    <property type="entry name" value="Transglut_core"/>
    <property type="match status" value="1"/>
</dbReference>
<dbReference type="InterPro" id="IPR002931">
    <property type="entry name" value="Transglutaminase-like"/>
</dbReference>
<dbReference type="Proteomes" id="UP000199550">
    <property type="component" value="Unassembled WGS sequence"/>
</dbReference>
<keyword evidence="2" id="KW-0378">Hydrolase</keyword>
<keyword evidence="2" id="KW-0645">Protease</keyword>
<protein>
    <submittedName>
        <fullName evidence="2">Transglutaminase-like enzyme, putative cysteine protease</fullName>
    </submittedName>
</protein>
<dbReference type="EMBL" id="FOTF01000003">
    <property type="protein sequence ID" value="SFK85426.1"/>
    <property type="molecule type" value="Genomic_DNA"/>
</dbReference>
<dbReference type="GO" id="GO:0006508">
    <property type="term" value="P:proteolysis"/>
    <property type="evidence" value="ECO:0007669"/>
    <property type="project" value="UniProtKB-KW"/>
</dbReference>